<keyword evidence="1" id="KW-0479">Metal-binding</keyword>
<protein>
    <submittedName>
        <fullName evidence="2">Myo-inositol-1(Or 4)-monophosphatase</fullName>
    </submittedName>
</protein>
<dbReference type="Gene3D" id="3.30.540.10">
    <property type="entry name" value="Fructose-1,6-Bisphosphatase, subunit A, domain 1"/>
    <property type="match status" value="1"/>
</dbReference>
<feature type="binding site" evidence="1">
    <location>
        <position position="100"/>
    </location>
    <ligand>
        <name>Mg(2+)</name>
        <dbReference type="ChEBI" id="CHEBI:18420"/>
        <label>1</label>
        <note>catalytic</note>
    </ligand>
</feature>
<reference evidence="3" key="1">
    <citation type="submission" date="2017-01" db="EMBL/GenBank/DDBJ databases">
        <authorList>
            <person name="Varghese N."/>
            <person name="Submissions S."/>
        </authorList>
    </citation>
    <scope>NUCLEOTIDE SEQUENCE [LARGE SCALE GENOMIC DNA]</scope>
    <source>
        <strain evidence="3">DSM 45196</strain>
    </source>
</reference>
<gene>
    <name evidence="2" type="ORF">SAMN05421790_104274</name>
</gene>
<sequence length="288" mass="31935">MKSIPEGEGETLQDTLQTARRVAAEAAMAAGRLARERFFGGWTRREKGNRGDWVTDVDLKADHLIVDRIRQHFPDHQVRSEEQGTVGPESDWLWYVDPLDGTNNYAMGLPVYGVSITLLHRRRPVLGVIYDSPLDRLYIAEKGKGAQCGEASLQLNKGDSLAKMTVGWIQGHQVGNDPAAGILRQLMDRKFKRVLRLWAPSLLWCMLARGDLDGIILYNSEGEDLYAGLLMAKEAGAAVVDYQGNPFTVMNPEPYLIACHPDYMEEFLALVSEGREGDAGDVCTEGEG</sequence>
<accession>A0A1N7LMT9</accession>
<feature type="binding site" evidence="1">
    <location>
        <position position="81"/>
    </location>
    <ligand>
        <name>Mg(2+)</name>
        <dbReference type="ChEBI" id="CHEBI:18420"/>
        <label>1</label>
        <note>catalytic</note>
    </ligand>
</feature>
<organism evidence="2 3">
    <name type="scientific">Kroppenstedtia eburnea</name>
    <dbReference type="NCBI Taxonomy" id="714067"/>
    <lineage>
        <taxon>Bacteria</taxon>
        <taxon>Bacillati</taxon>
        <taxon>Bacillota</taxon>
        <taxon>Bacilli</taxon>
        <taxon>Bacillales</taxon>
        <taxon>Thermoactinomycetaceae</taxon>
        <taxon>Kroppenstedtia</taxon>
    </lineage>
</organism>
<dbReference type="Pfam" id="PF00459">
    <property type="entry name" value="Inositol_P"/>
    <property type="match status" value="1"/>
</dbReference>
<dbReference type="GO" id="GO:0007165">
    <property type="term" value="P:signal transduction"/>
    <property type="evidence" value="ECO:0007669"/>
    <property type="project" value="TreeGrafter"/>
</dbReference>
<proteinExistence type="predicted"/>
<dbReference type="GO" id="GO:0008934">
    <property type="term" value="F:inositol monophosphate 1-phosphatase activity"/>
    <property type="evidence" value="ECO:0007669"/>
    <property type="project" value="TreeGrafter"/>
</dbReference>
<dbReference type="RefSeq" id="WP_234992579.1">
    <property type="nucleotide sequence ID" value="NZ_CP048103.1"/>
</dbReference>
<dbReference type="PANTHER" id="PTHR20854">
    <property type="entry name" value="INOSITOL MONOPHOSPHATASE"/>
    <property type="match status" value="1"/>
</dbReference>
<evidence type="ECO:0000313" key="3">
    <source>
        <dbReference type="Proteomes" id="UP000186795"/>
    </source>
</evidence>
<dbReference type="AlphaFoldDB" id="A0A1N7LMT9"/>
<keyword evidence="1" id="KW-0460">Magnesium</keyword>
<feature type="binding site" evidence="1">
    <location>
        <position position="97"/>
    </location>
    <ligand>
        <name>Mg(2+)</name>
        <dbReference type="ChEBI" id="CHEBI:18420"/>
        <label>1</label>
        <note>catalytic</note>
    </ligand>
</feature>
<dbReference type="PRINTS" id="PR00377">
    <property type="entry name" value="IMPHPHTASES"/>
</dbReference>
<dbReference type="Gene3D" id="3.40.190.80">
    <property type="match status" value="1"/>
</dbReference>
<feature type="binding site" evidence="1">
    <location>
        <position position="224"/>
    </location>
    <ligand>
        <name>Mg(2+)</name>
        <dbReference type="ChEBI" id="CHEBI:18420"/>
        <label>1</label>
        <note>catalytic</note>
    </ligand>
</feature>
<dbReference type="InterPro" id="IPR000760">
    <property type="entry name" value="Inositol_monophosphatase-like"/>
</dbReference>
<dbReference type="GO" id="GO:0006020">
    <property type="term" value="P:inositol metabolic process"/>
    <property type="evidence" value="ECO:0007669"/>
    <property type="project" value="TreeGrafter"/>
</dbReference>
<evidence type="ECO:0000313" key="2">
    <source>
        <dbReference type="EMBL" id="SIS75102.1"/>
    </source>
</evidence>
<name>A0A1N7LMT9_9BACL</name>
<feature type="binding site" evidence="1">
    <location>
        <position position="99"/>
    </location>
    <ligand>
        <name>Mg(2+)</name>
        <dbReference type="ChEBI" id="CHEBI:18420"/>
        <label>1</label>
        <note>catalytic</note>
    </ligand>
</feature>
<dbReference type="SUPFAM" id="SSF56655">
    <property type="entry name" value="Carbohydrate phosphatase"/>
    <property type="match status" value="1"/>
</dbReference>
<comment type="cofactor">
    <cofactor evidence="1">
        <name>Mg(2+)</name>
        <dbReference type="ChEBI" id="CHEBI:18420"/>
    </cofactor>
</comment>
<evidence type="ECO:0000256" key="1">
    <source>
        <dbReference type="PIRSR" id="PIRSR600760-2"/>
    </source>
</evidence>
<keyword evidence="3" id="KW-1185">Reference proteome</keyword>
<dbReference type="GO" id="GO:0046872">
    <property type="term" value="F:metal ion binding"/>
    <property type="evidence" value="ECO:0007669"/>
    <property type="project" value="UniProtKB-KW"/>
</dbReference>
<dbReference type="Proteomes" id="UP000186795">
    <property type="component" value="Unassembled WGS sequence"/>
</dbReference>
<dbReference type="PANTHER" id="PTHR20854:SF4">
    <property type="entry name" value="INOSITOL-1-MONOPHOSPHATASE-RELATED"/>
    <property type="match status" value="1"/>
</dbReference>
<dbReference type="EMBL" id="FTOD01000004">
    <property type="protein sequence ID" value="SIS75102.1"/>
    <property type="molecule type" value="Genomic_DNA"/>
</dbReference>